<dbReference type="PANTHER" id="PTHR42678">
    <property type="entry name" value="AMIDASE"/>
    <property type="match status" value="1"/>
</dbReference>
<dbReference type="InterPro" id="IPR023631">
    <property type="entry name" value="Amidase_dom"/>
</dbReference>
<organism evidence="3 4">
    <name type="scientific">Populus tomentosa</name>
    <name type="common">Chinese white poplar</name>
    <dbReference type="NCBI Taxonomy" id="118781"/>
    <lineage>
        <taxon>Eukaryota</taxon>
        <taxon>Viridiplantae</taxon>
        <taxon>Streptophyta</taxon>
        <taxon>Embryophyta</taxon>
        <taxon>Tracheophyta</taxon>
        <taxon>Spermatophyta</taxon>
        <taxon>Magnoliopsida</taxon>
        <taxon>eudicotyledons</taxon>
        <taxon>Gunneridae</taxon>
        <taxon>Pentapetalae</taxon>
        <taxon>rosids</taxon>
        <taxon>fabids</taxon>
        <taxon>Malpighiales</taxon>
        <taxon>Salicaceae</taxon>
        <taxon>Saliceae</taxon>
        <taxon>Populus</taxon>
    </lineage>
</organism>
<dbReference type="EMBL" id="JAAWWB010000008">
    <property type="protein sequence ID" value="KAG6777953.1"/>
    <property type="molecule type" value="Genomic_DNA"/>
</dbReference>
<dbReference type="OrthoDB" id="566138at2759"/>
<dbReference type="Proteomes" id="UP000886885">
    <property type="component" value="Chromosome 4D"/>
</dbReference>
<dbReference type="AlphaFoldDB" id="A0A8X7ZVF6"/>
<reference evidence="3" key="1">
    <citation type="journal article" date="2020" name="bioRxiv">
        <title>Hybrid origin of Populus tomentosa Carr. identified through genome sequencing and phylogenomic analysis.</title>
        <authorList>
            <person name="An X."/>
            <person name="Gao K."/>
            <person name="Chen Z."/>
            <person name="Li J."/>
            <person name="Yang X."/>
            <person name="Yang X."/>
            <person name="Zhou J."/>
            <person name="Guo T."/>
            <person name="Zhao T."/>
            <person name="Huang S."/>
            <person name="Miao D."/>
            <person name="Khan W.U."/>
            <person name="Rao P."/>
            <person name="Ye M."/>
            <person name="Lei B."/>
            <person name="Liao W."/>
            <person name="Wang J."/>
            <person name="Ji L."/>
            <person name="Li Y."/>
            <person name="Guo B."/>
            <person name="Mustafa N.S."/>
            <person name="Li S."/>
            <person name="Yun Q."/>
            <person name="Keller S.R."/>
            <person name="Mao J."/>
            <person name="Zhang R."/>
            <person name="Strauss S.H."/>
        </authorList>
    </citation>
    <scope>NUCLEOTIDE SEQUENCE</scope>
    <source>
        <strain evidence="3">GM15</strain>
        <tissue evidence="3">Leaf</tissue>
    </source>
</reference>
<comment type="caution">
    <text evidence="3">The sequence shown here is derived from an EMBL/GenBank/DDBJ whole genome shotgun (WGS) entry which is preliminary data.</text>
</comment>
<feature type="chain" id="PRO_5036477673" description="Amidase domain-containing protein" evidence="1">
    <location>
        <begin position="30"/>
        <end position="521"/>
    </location>
</feature>
<proteinExistence type="predicted"/>
<gene>
    <name evidence="3" type="ORF">POTOM_017795</name>
</gene>
<sequence>MAAMANNSLLFLILASLLLSGFFTKTSSAFSIEEATIDDLQLAFKQNQLTSRQLVQFYLKRIRRLNPLLRGVIEVNPDALFLADKADRERRVNTPGSTGGLHGIPILLKDNIATKDKLNTTAGSYALLGSVVPRDAGVVMKLRKAGAIILGKSSLSEWASFRTYGAPSGFCGRSGQGKNPYVLSASPCGSSSGSGISVAANLAAVSLGTETDGSILCPSSYNSVVGIKPTVGLTSRAGVIPITPRQDTVGPMCRTVSDAVYVLDAIVGFDSNDAATREAAKYIPNGGYRQFLNPLGLKGKRLGILRTPFYNSGNDNGSRRHQTFEHHFQTLRRQGAVLVDNLQISDDDTFTAGKNGELLAMLLEFKPALNEYLEQLVASPVRSLAAVIAFNKKFSRLEKTKEYGQELFEKAEFLSRNITNIDAILKKLVSTFSKLSKNGLEKLIKKNKLDALVAPDFSAVLSFVLAIGQYPGINVPAGYDSDGVPFGISFGGPKGSEPKLIEIAYGFETATKVRRPPAFKP</sequence>
<evidence type="ECO:0000313" key="4">
    <source>
        <dbReference type="Proteomes" id="UP000886885"/>
    </source>
</evidence>
<protein>
    <recommendedName>
        <fullName evidence="2">Amidase domain-containing protein</fullName>
    </recommendedName>
</protein>
<keyword evidence="4" id="KW-1185">Reference proteome</keyword>
<dbReference type="Pfam" id="PF01425">
    <property type="entry name" value="Amidase"/>
    <property type="match status" value="1"/>
</dbReference>
<feature type="signal peptide" evidence="1">
    <location>
        <begin position="1"/>
        <end position="29"/>
    </location>
</feature>
<keyword evidence="1" id="KW-0732">Signal</keyword>
<dbReference type="PANTHER" id="PTHR42678:SF40">
    <property type="entry name" value="AMIDASE DOMAIN-CONTAINING PROTEIN"/>
    <property type="match status" value="1"/>
</dbReference>
<accession>A0A8X7ZVF6</accession>
<evidence type="ECO:0000256" key="1">
    <source>
        <dbReference type="SAM" id="SignalP"/>
    </source>
</evidence>
<evidence type="ECO:0000313" key="3">
    <source>
        <dbReference type="EMBL" id="KAG6777953.1"/>
    </source>
</evidence>
<feature type="domain" description="Amidase" evidence="2">
    <location>
        <begin position="54"/>
        <end position="500"/>
    </location>
</feature>
<name>A0A8X7ZVF6_POPTO</name>
<evidence type="ECO:0000259" key="2">
    <source>
        <dbReference type="Pfam" id="PF01425"/>
    </source>
</evidence>